<keyword evidence="1" id="KW-0812">Transmembrane</keyword>
<evidence type="ECO:0000256" key="1">
    <source>
        <dbReference type="SAM" id="Phobius"/>
    </source>
</evidence>
<sequence>MSDLVTGRHEAAVLTGPGGLPFRTLALVEARKLVDTRSGRVLAVIMVFLMLGALAARAAVSGPDLDALVSTAGLPLATLLPVLGILTVTGEWSHRTAMTTFALEPRRGRVLAAKCLPPLAAGVAGCAFAVVAAVPATGVAALIQDAPAEWGAEPLALLGSTATMVLVVAQGLALGLLLLNAPAAIVILLSNTAIWSAVGRAGTVGETLAGWLDLNRTSDPLSAGDMSGGDVARLATSILVWIAIPMAVGVARVRRKEVS</sequence>
<accession>A0ABP6VTI3</accession>
<dbReference type="EMBL" id="BAABDQ010000003">
    <property type="protein sequence ID" value="GAA3539515.1"/>
    <property type="molecule type" value="Genomic_DNA"/>
</dbReference>
<feature type="transmembrane region" description="Helical" evidence="1">
    <location>
        <begin position="231"/>
        <end position="251"/>
    </location>
</feature>
<feature type="transmembrane region" description="Helical" evidence="1">
    <location>
        <begin position="155"/>
        <end position="179"/>
    </location>
</feature>
<organism evidence="2 3">
    <name type="scientific">Nonomuraea rosea</name>
    <dbReference type="NCBI Taxonomy" id="638574"/>
    <lineage>
        <taxon>Bacteria</taxon>
        <taxon>Bacillati</taxon>
        <taxon>Actinomycetota</taxon>
        <taxon>Actinomycetes</taxon>
        <taxon>Streptosporangiales</taxon>
        <taxon>Streptosporangiaceae</taxon>
        <taxon>Nonomuraea</taxon>
    </lineage>
</organism>
<feature type="transmembrane region" description="Helical" evidence="1">
    <location>
        <begin position="186"/>
        <end position="211"/>
    </location>
</feature>
<dbReference type="RefSeq" id="WP_345560356.1">
    <property type="nucleotide sequence ID" value="NZ_BAABDQ010000003.1"/>
</dbReference>
<evidence type="ECO:0008006" key="4">
    <source>
        <dbReference type="Google" id="ProtNLM"/>
    </source>
</evidence>
<feature type="transmembrane region" description="Helical" evidence="1">
    <location>
        <begin position="41"/>
        <end position="60"/>
    </location>
</feature>
<reference evidence="3" key="1">
    <citation type="journal article" date="2019" name="Int. J. Syst. Evol. Microbiol.">
        <title>The Global Catalogue of Microorganisms (GCM) 10K type strain sequencing project: providing services to taxonomists for standard genome sequencing and annotation.</title>
        <authorList>
            <consortium name="The Broad Institute Genomics Platform"/>
            <consortium name="The Broad Institute Genome Sequencing Center for Infectious Disease"/>
            <person name="Wu L."/>
            <person name="Ma J."/>
        </authorList>
    </citation>
    <scope>NUCLEOTIDE SEQUENCE [LARGE SCALE GENOMIC DNA]</scope>
    <source>
        <strain evidence="3">JCM 17326</strain>
    </source>
</reference>
<keyword evidence="1" id="KW-1133">Transmembrane helix</keyword>
<proteinExistence type="predicted"/>
<name>A0ABP6VTI3_9ACTN</name>
<comment type="caution">
    <text evidence="2">The sequence shown here is derived from an EMBL/GenBank/DDBJ whole genome shotgun (WGS) entry which is preliminary data.</text>
</comment>
<protein>
    <recommendedName>
        <fullName evidence="4">ABC transporter permease</fullName>
    </recommendedName>
</protein>
<feature type="transmembrane region" description="Helical" evidence="1">
    <location>
        <begin position="72"/>
        <end position="94"/>
    </location>
</feature>
<feature type="transmembrane region" description="Helical" evidence="1">
    <location>
        <begin position="115"/>
        <end position="143"/>
    </location>
</feature>
<gene>
    <name evidence="2" type="ORF">GCM10022419_019460</name>
</gene>
<evidence type="ECO:0000313" key="3">
    <source>
        <dbReference type="Proteomes" id="UP001500630"/>
    </source>
</evidence>
<dbReference type="Proteomes" id="UP001500630">
    <property type="component" value="Unassembled WGS sequence"/>
</dbReference>
<keyword evidence="3" id="KW-1185">Reference proteome</keyword>
<keyword evidence="1" id="KW-0472">Membrane</keyword>
<evidence type="ECO:0000313" key="2">
    <source>
        <dbReference type="EMBL" id="GAA3539515.1"/>
    </source>
</evidence>